<organism evidence="1 2">
    <name type="scientific">Shewanella phaeophyticola</name>
    <dbReference type="NCBI Taxonomy" id="2978345"/>
    <lineage>
        <taxon>Bacteria</taxon>
        <taxon>Pseudomonadati</taxon>
        <taxon>Pseudomonadota</taxon>
        <taxon>Gammaproteobacteria</taxon>
        <taxon>Alteromonadales</taxon>
        <taxon>Shewanellaceae</taxon>
        <taxon>Shewanella</taxon>
    </lineage>
</organism>
<evidence type="ECO:0008006" key="3">
    <source>
        <dbReference type="Google" id="ProtNLM"/>
    </source>
</evidence>
<accession>A0ABT2NZD6</accession>
<protein>
    <recommendedName>
        <fullName evidence="3">Glycosyl transferase family 2</fullName>
    </recommendedName>
</protein>
<proteinExistence type="predicted"/>
<gene>
    <name evidence="1" type="ORF">N4T56_03545</name>
</gene>
<comment type="caution">
    <text evidence="1">The sequence shown here is derived from an EMBL/GenBank/DDBJ whole genome shotgun (WGS) entry which is preliminary data.</text>
</comment>
<dbReference type="Proteomes" id="UP001431192">
    <property type="component" value="Unassembled WGS sequence"/>
</dbReference>
<evidence type="ECO:0000313" key="1">
    <source>
        <dbReference type="EMBL" id="MCT8985754.1"/>
    </source>
</evidence>
<dbReference type="InterPro" id="IPR029044">
    <property type="entry name" value="Nucleotide-diphossugar_trans"/>
</dbReference>
<keyword evidence="2" id="KW-1185">Reference proteome</keyword>
<dbReference type="RefSeq" id="WP_261732241.1">
    <property type="nucleotide sequence ID" value="NZ_JAODOQ010000001.1"/>
</dbReference>
<sequence>MKANPIIISLTSYAERINVVHLVVESLKKQTYQVDKIVLWLDETELSRRQLPQALAALEDELFEVRFCPNYKSYKKLVPSLMAFPDAHIITFDDDIIIPANVVEAFVNAHIAHPKAIVASRGRVIKRGEKGLFASYSEWPLVKNDATLSAPFAIMPIGYGGVFYPVGSLHADVIQFDVFSDIAQNADDIWFKAMAMLNGTETVLLARKYSEKFKLIENTQETALYLTTNVEDRNVKVFNAILQAYPELSDIIRSNDFMQVMGDGHYLAQAINQPKLFENAKEAADFYRDCALKMESVDLSLAMSLMQKARVFRPKGSMILKKIAQYKSQLIKS</sequence>
<name>A0ABT2NZD6_9GAMM</name>
<reference evidence="1" key="1">
    <citation type="submission" date="2022-09" db="EMBL/GenBank/DDBJ databases">
        <title>Shewanella sp. KJ10-1 sp.nov, isolated from marine algae.</title>
        <authorList>
            <person name="Butt M."/>
            <person name="Lee J.K."/>
            <person name="Kim J.M."/>
            <person name="Choi D.G."/>
        </authorList>
    </citation>
    <scope>NUCLEOTIDE SEQUENCE</scope>
    <source>
        <strain evidence="1">KJ10-1</strain>
    </source>
</reference>
<dbReference type="EMBL" id="JAODOQ010000001">
    <property type="protein sequence ID" value="MCT8985754.1"/>
    <property type="molecule type" value="Genomic_DNA"/>
</dbReference>
<dbReference type="SUPFAM" id="SSF53448">
    <property type="entry name" value="Nucleotide-diphospho-sugar transferases"/>
    <property type="match status" value="1"/>
</dbReference>
<evidence type="ECO:0000313" key="2">
    <source>
        <dbReference type="Proteomes" id="UP001431192"/>
    </source>
</evidence>